<gene>
    <name evidence="2" type="ORF">ACFPM7_18320</name>
</gene>
<reference evidence="3" key="1">
    <citation type="journal article" date="2019" name="Int. J. Syst. Evol. Microbiol.">
        <title>The Global Catalogue of Microorganisms (GCM) 10K type strain sequencing project: providing services to taxonomists for standard genome sequencing and annotation.</title>
        <authorList>
            <consortium name="The Broad Institute Genomics Platform"/>
            <consortium name="The Broad Institute Genome Sequencing Center for Infectious Disease"/>
            <person name="Wu L."/>
            <person name="Ma J."/>
        </authorList>
    </citation>
    <scope>NUCLEOTIDE SEQUENCE [LARGE SCALE GENOMIC DNA]</scope>
    <source>
        <strain evidence="3">CCUG 59778</strain>
    </source>
</reference>
<evidence type="ECO:0000259" key="1">
    <source>
        <dbReference type="Pfam" id="PF08241"/>
    </source>
</evidence>
<protein>
    <submittedName>
        <fullName evidence="2">Class I SAM-dependent methyltransferase</fullName>
        <ecNumber evidence="2">2.1.1.-</ecNumber>
    </submittedName>
</protein>
<dbReference type="PANTHER" id="PTHR43861:SF1">
    <property type="entry name" value="TRANS-ACONITATE 2-METHYLTRANSFERASE"/>
    <property type="match status" value="1"/>
</dbReference>
<sequence length="283" mass="30142">MGDKAVEIDPGNAAQRADWDGPMGEFWVRWAAQLDRASAGYLPHLVVEVGAGDAVLDIGCGTGATTRAAARRGARATGVDLSASMLDLARRSAAEETVDDVEFVQGDAQVHPFPPAAYDVAISRHGSMFFADPVAAFANIASALKPGGRLALITWQAQKRNEFRTAVHAALAGWRPIAEPPAHAPSPFSLSDPERVREVVGAAGFEDVALREVREPMCFGDTVDEAYEYLSAHFGPVTADYDEELKARVFAALRADVAAHLTDGGVLYGSAAWLVTARRGRGR</sequence>
<dbReference type="InterPro" id="IPR029063">
    <property type="entry name" value="SAM-dependent_MTases_sf"/>
</dbReference>
<evidence type="ECO:0000313" key="3">
    <source>
        <dbReference type="Proteomes" id="UP001596157"/>
    </source>
</evidence>
<dbReference type="SUPFAM" id="SSF53335">
    <property type="entry name" value="S-adenosyl-L-methionine-dependent methyltransferases"/>
    <property type="match status" value="1"/>
</dbReference>
<accession>A0ABW0ESZ9</accession>
<dbReference type="EC" id="2.1.1.-" evidence="2"/>
<dbReference type="InterPro" id="IPR013216">
    <property type="entry name" value="Methyltransf_11"/>
</dbReference>
<keyword evidence="3" id="KW-1185">Reference proteome</keyword>
<dbReference type="GO" id="GO:0008168">
    <property type="term" value="F:methyltransferase activity"/>
    <property type="evidence" value="ECO:0007669"/>
    <property type="project" value="UniProtKB-KW"/>
</dbReference>
<keyword evidence="2" id="KW-0808">Transferase</keyword>
<comment type="caution">
    <text evidence="2">The sequence shown here is derived from an EMBL/GenBank/DDBJ whole genome shotgun (WGS) entry which is preliminary data.</text>
</comment>
<feature type="domain" description="Methyltransferase type 11" evidence="1">
    <location>
        <begin position="56"/>
        <end position="151"/>
    </location>
</feature>
<dbReference type="RefSeq" id="WP_378248858.1">
    <property type="nucleotide sequence ID" value="NZ_JBHSKF010000009.1"/>
</dbReference>
<dbReference type="EMBL" id="JBHSKF010000009">
    <property type="protein sequence ID" value="MFC5289011.1"/>
    <property type="molecule type" value="Genomic_DNA"/>
</dbReference>
<dbReference type="CDD" id="cd02440">
    <property type="entry name" value="AdoMet_MTases"/>
    <property type="match status" value="1"/>
</dbReference>
<keyword evidence="2" id="KW-0489">Methyltransferase</keyword>
<dbReference type="Gene3D" id="3.40.50.150">
    <property type="entry name" value="Vaccinia Virus protein VP39"/>
    <property type="match status" value="1"/>
</dbReference>
<name>A0ABW0ESZ9_9PSEU</name>
<proteinExistence type="predicted"/>
<dbReference type="GO" id="GO:0032259">
    <property type="term" value="P:methylation"/>
    <property type="evidence" value="ECO:0007669"/>
    <property type="project" value="UniProtKB-KW"/>
</dbReference>
<dbReference type="PANTHER" id="PTHR43861">
    <property type="entry name" value="TRANS-ACONITATE 2-METHYLTRANSFERASE-RELATED"/>
    <property type="match status" value="1"/>
</dbReference>
<dbReference type="Proteomes" id="UP001596157">
    <property type="component" value="Unassembled WGS sequence"/>
</dbReference>
<dbReference type="Pfam" id="PF08241">
    <property type="entry name" value="Methyltransf_11"/>
    <property type="match status" value="1"/>
</dbReference>
<organism evidence="2 3">
    <name type="scientific">Actinokineospora guangxiensis</name>
    <dbReference type="NCBI Taxonomy" id="1490288"/>
    <lineage>
        <taxon>Bacteria</taxon>
        <taxon>Bacillati</taxon>
        <taxon>Actinomycetota</taxon>
        <taxon>Actinomycetes</taxon>
        <taxon>Pseudonocardiales</taxon>
        <taxon>Pseudonocardiaceae</taxon>
        <taxon>Actinokineospora</taxon>
    </lineage>
</organism>
<evidence type="ECO:0000313" key="2">
    <source>
        <dbReference type="EMBL" id="MFC5289011.1"/>
    </source>
</evidence>